<comment type="caution">
    <text evidence="1">The sequence shown here is derived from an EMBL/GenBank/DDBJ whole genome shotgun (WGS) entry which is preliminary data.</text>
</comment>
<accession>A0ACC2L2K7</accession>
<protein>
    <submittedName>
        <fullName evidence="1">Uncharacterized protein</fullName>
    </submittedName>
</protein>
<gene>
    <name evidence="1" type="ORF">MRB53_020624</name>
</gene>
<reference evidence="1 2" key="1">
    <citation type="journal article" date="2022" name="Hortic Res">
        <title>A haplotype resolved chromosomal level avocado genome allows analysis of novel avocado genes.</title>
        <authorList>
            <person name="Nath O."/>
            <person name="Fletcher S.J."/>
            <person name="Hayward A."/>
            <person name="Shaw L.M."/>
            <person name="Masouleh A.K."/>
            <person name="Furtado A."/>
            <person name="Henry R.J."/>
            <person name="Mitter N."/>
        </authorList>
    </citation>
    <scope>NUCLEOTIDE SEQUENCE [LARGE SCALE GENOMIC DNA]</scope>
    <source>
        <strain evidence="2">cv. Hass</strain>
    </source>
</reference>
<evidence type="ECO:0000313" key="1">
    <source>
        <dbReference type="EMBL" id="KAJ8627317.1"/>
    </source>
</evidence>
<keyword evidence="2" id="KW-1185">Reference proteome</keyword>
<dbReference type="Proteomes" id="UP001234297">
    <property type="component" value="Chromosome 6"/>
</dbReference>
<dbReference type="EMBL" id="CM056814">
    <property type="protein sequence ID" value="KAJ8627317.1"/>
    <property type="molecule type" value="Genomic_DNA"/>
</dbReference>
<proteinExistence type="predicted"/>
<sequence>MARDPTLDLWENVANWNLSHSSSDVGEKEPKGSVAVKSTKKSASDLVLETYARSLSGRRLSIGSVESFMFPSIEMALDSNLLSSSADNLDKENDGVSESLSSINPVLDNPKDECGVGESLLSVNPVLDNPINESPTIKKETTRTYNVSKKNTGLSKIPLPGSAASFYSGTSTQMEVIEKCESIKRLTGYLNARRTDVNAGIPGRFLHAVMGQDASDVGSIASTILYAFYLDEMLNDSRLCTTPIINMKRADLNMHAELKWLLDSCQIDQSSLIFIDEIDLSYYDQFGSLKLVLLNGHKLPTKLEALKDALVEIFNCKQANSLYPWVDKVTMEQGSSCCTIIAEKFALTSPEILGGQCFSRLLLAGILFDTENLKNAQCTTKDKYMSTLLIKGASRFGCNGLYQICKPDRIGSRLTVSHIGMSSIGVPIHQLLAHDPFAAEEIILFQRSEKLRLLMIVSGYYDAQKNFKREILVSADTAEHMRNLLHFFNSNSSTLPLRVLDQPGLREELRAFEVDNKITSRKTIEKLLEEFGGATRRV</sequence>
<evidence type="ECO:0000313" key="2">
    <source>
        <dbReference type="Proteomes" id="UP001234297"/>
    </source>
</evidence>
<name>A0ACC2L2K7_PERAE</name>
<organism evidence="1 2">
    <name type="scientific">Persea americana</name>
    <name type="common">Avocado</name>
    <dbReference type="NCBI Taxonomy" id="3435"/>
    <lineage>
        <taxon>Eukaryota</taxon>
        <taxon>Viridiplantae</taxon>
        <taxon>Streptophyta</taxon>
        <taxon>Embryophyta</taxon>
        <taxon>Tracheophyta</taxon>
        <taxon>Spermatophyta</taxon>
        <taxon>Magnoliopsida</taxon>
        <taxon>Magnoliidae</taxon>
        <taxon>Laurales</taxon>
        <taxon>Lauraceae</taxon>
        <taxon>Persea</taxon>
    </lineage>
</organism>